<evidence type="ECO:0000313" key="4">
    <source>
        <dbReference type="Proteomes" id="UP001207654"/>
    </source>
</evidence>
<dbReference type="RefSeq" id="WP_267537173.1">
    <property type="nucleotide sequence ID" value="NZ_JAPNKA010000001.1"/>
</dbReference>
<evidence type="ECO:0000313" key="3">
    <source>
        <dbReference type="EMBL" id="MCY1078389.1"/>
    </source>
</evidence>
<dbReference type="GO" id="GO:0016746">
    <property type="term" value="F:acyltransferase activity"/>
    <property type="evidence" value="ECO:0007669"/>
    <property type="project" value="UniProtKB-KW"/>
</dbReference>
<proteinExistence type="predicted"/>
<dbReference type="PANTHER" id="PTHR11777">
    <property type="entry name" value="ALANYL-TRNA SYNTHETASE"/>
    <property type="match status" value="1"/>
</dbReference>
<dbReference type="InterPro" id="IPR050058">
    <property type="entry name" value="Ala-tRNA_ligase"/>
</dbReference>
<reference evidence="3 4" key="1">
    <citation type="submission" date="2022-11" db="EMBL/GenBank/DDBJ databases">
        <title>Minimal conservation of predation-associated metabolite biosynthetic gene clusters underscores biosynthetic potential of Myxococcota including descriptions for ten novel species: Archangium lansinium sp. nov., Myxococcus landrumus sp. nov., Nannocystis bai.</title>
        <authorList>
            <person name="Ahearne A."/>
            <person name="Stevens C."/>
            <person name="Phillips K."/>
        </authorList>
    </citation>
    <scope>NUCLEOTIDE SEQUENCE [LARGE SCALE GENOMIC DNA]</scope>
    <source>
        <strain evidence="3 4">MIWBW</strain>
    </source>
</reference>
<feature type="domain" description="DHHA1" evidence="2">
    <location>
        <begin position="504"/>
        <end position="601"/>
    </location>
</feature>
<protein>
    <submittedName>
        <fullName evidence="3">GNAT family N-acetyltransferase</fullName>
        <ecNumber evidence="3">2.3.1.-</ecNumber>
    </submittedName>
</protein>
<organism evidence="3 4">
    <name type="scientific">Archangium lansingense</name>
    <dbReference type="NCBI Taxonomy" id="2995310"/>
    <lineage>
        <taxon>Bacteria</taxon>
        <taxon>Pseudomonadati</taxon>
        <taxon>Myxococcota</taxon>
        <taxon>Myxococcia</taxon>
        <taxon>Myxococcales</taxon>
        <taxon>Cystobacterineae</taxon>
        <taxon>Archangiaceae</taxon>
        <taxon>Archangium</taxon>
    </lineage>
</organism>
<keyword evidence="3" id="KW-0012">Acyltransferase</keyword>
<keyword evidence="4" id="KW-1185">Reference proteome</keyword>
<dbReference type="PANTHER" id="PTHR11777:SF9">
    <property type="entry name" value="ALANINE--TRNA LIGASE, CYTOPLASMIC"/>
    <property type="match status" value="1"/>
</dbReference>
<dbReference type="Proteomes" id="UP001207654">
    <property type="component" value="Unassembled WGS sequence"/>
</dbReference>
<keyword evidence="3" id="KW-0808">Transferase</keyword>
<comment type="caution">
    <text evidence="3">The sequence shown here is derived from an EMBL/GenBank/DDBJ whole genome shotgun (WGS) entry which is preliminary data.</text>
</comment>
<accession>A0ABT4A9R9</accession>
<evidence type="ECO:0000256" key="1">
    <source>
        <dbReference type="SAM" id="MobiDB-lite"/>
    </source>
</evidence>
<dbReference type="Pfam" id="PF02272">
    <property type="entry name" value="DHHA1"/>
    <property type="match status" value="1"/>
</dbReference>
<name>A0ABT4A9R9_9BACT</name>
<feature type="region of interest" description="Disordered" evidence="1">
    <location>
        <begin position="460"/>
        <end position="481"/>
    </location>
</feature>
<dbReference type="EC" id="2.3.1.-" evidence="3"/>
<evidence type="ECO:0000259" key="2">
    <source>
        <dbReference type="Pfam" id="PF02272"/>
    </source>
</evidence>
<gene>
    <name evidence="3" type="ORF">OV287_28330</name>
</gene>
<dbReference type="EMBL" id="JAPNKA010000001">
    <property type="protein sequence ID" value="MCY1078389.1"/>
    <property type="molecule type" value="Genomic_DNA"/>
</dbReference>
<dbReference type="Gene3D" id="3.10.310.40">
    <property type="match status" value="1"/>
</dbReference>
<sequence length="608" mass="66864">MVLYDENTLEQVPWPNTPEGRFARAYLTPLMKQGSTAFLSDRTTLRLVELEGMIIPLAINDAEYGNSPMLSNFARYVTLQVNAVARGNWGPVYGRLVRGVLHGLGGVLKATSIDRCVYVDHWLVLRNMGVLLSADQAQRLTRFLVERFPQHAIVFPALSLATHSPLLNTLKGCGYESVYAFHTRLLLPYKAEVSRQVRENRRRDARLLEASGYKIVDGKEHPDSGPRLAELYRFLNEEKYSTNQRMTNAFFETALRDGTLQFRLAVKDGRIDGFFAYAVKQDVLFPPVFGYDVNLPQELGLYRGLVHQLIQEGVERGIAVELGAGADQFKSMRGDKPMPRYSAVHFQHLSGWRQRGWRLLQRFANGSMLGASRGVLRNIDGEDGMVGFDRVPETFAPPTMSPREAADLLRQELGALEQALEEASKLEGEALARALAPLAEKLHNWPQPTRRVMELRERLEKHEQRQRRGASAKAKPEKGPPVADLARQLLEGAAKLGDALLIASNLGDASSQQLRAVADSLRQSAGCAAVVLAATREGKVVLVTAATPALLQRGVDAGQLMAQVAPAVEGKGGGAQEIAWGGGSRPEGIDAALEAARHFLQARLGGTP</sequence>
<dbReference type="InterPro" id="IPR003156">
    <property type="entry name" value="DHHA1_dom"/>
</dbReference>